<evidence type="ECO:0000256" key="2">
    <source>
        <dbReference type="ARBA" id="ARBA00022821"/>
    </source>
</evidence>
<name>A0A0E0FYW1_ORYNI</name>
<dbReference type="Pfam" id="PF04578">
    <property type="entry name" value="DUF594"/>
    <property type="match status" value="1"/>
</dbReference>
<keyword evidence="2" id="KW-0611">Plant defense</keyword>
<reference evidence="5" key="2">
    <citation type="submission" date="2018-04" db="EMBL/GenBank/DDBJ databases">
        <title>OnivRS2 (Oryza nivara Reference Sequence Version 2).</title>
        <authorList>
            <person name="Zhang J."/>
            <person name="Kudrna D."/>
            <person name="Lee S."/>
            <person name="Talag J."/>
            <person name="Rajasekar S."/>
            <person name="Welchert J."/>
            <person name="Hsing Y.-I."/>
            <person name="Wing R.A."/>
        </authorList>
    </citation>
    <scope>NUCLEOTIDE SEQUENCE [LARGE SCALE GENOMIC DNA]</scope>
</reference>
<dbReference type="Proteomes" id="UP000006591">
    <property type="component" value="Chromosome 1"/>
</dbReference>
<dbReference type="STRING" id="4536.A0A0E0FYW1"/>
<dbReference type="PANTHER" id="PTHR47186:SF54">
    <property type="entry name" value="DISEASE RESISTANCE RPP13-LIKE PROTEIN 4"/>
    <property type="match status" value="1"/>
</dbReference>
<dbReference type="SUPFAM" id="SSF52047">
    <property type="entry name" value="RNI-like"/>
    <property type="match status" value="1"/>
</dbReference>
<evidence type="ECO:0000313" key="6">
    <source>
        <dbReference type="Proteomes" id="UP000006591"/>
    </source>
</evidence>
<dbReference type="Gene3D" id="3.80.10.10">
    <property type="entry name" value="Ribonuclease Inhibitor"/>
    <property type="match status" value="2"/>
</dbReference>
<dbReference type="OMA" id="FLEMREC"/>
<evidence type="ECO:0008006" key="7">
    <source>
        <dbReference type="Google" id="ProtNLM"/>
    </source>
</evidence>
<feature type="domain" description="Disease resistance R13L4/SHOC-2-like LRR" evidence="4">
    <location>
        <begin position="318"/>
        <end position="521"/>
    </location>
</feature>
<dbReference type="Gramene" id="ONIVA01G50160.1">
    <property type="protein sequence ID" value="ONIVA01G50160.1"/>
    <property type="gene ID" value="ONIVA01G50160"/>
</dbReference>
<dbReference type="AlphaFoldDB" id="A0A0E0FYW1"/>
<keyword evidence="6" id="KW-1185">Reference proteome</keyword>
<evidence type="ECO:0000256" key="1">
    <source>
        <dbReference type="ARBA" id="ARBA00022737"/>
    </source>
</evidence>
<dbReference type="InterPro" id="IPR055414">
    <property type="entry name" value="LRR_R13L4/SHOC2-like"/>
</dbReference>
<organism evidence="5">
    <name type="scientific">Oryza nivara</name>
    <name type="common">Indian wild rice</name>
    <name type="synonym">Oryza sativa f. spontanea</name>
    <dbReference type="NCBI Taxonomy" id="4536"/>
    <lineage>
        <taxon>Eukaryota</taxon>
        <taxon>Viridiplantae</taxon>
        <taxon>Streptophyta</taxon>
        <taxon>Embryophyta</taxon>
        <taxon>Tracheophyta</taxon>
        <taxon>Spermatophyta</taxon>
        <taxon>Magnoliopsida</taxon>
        <taxon>Liliopsida</taxon>
        <taxon>Poales</taxon>
        <taxon>Poaceae</taxon>
        <taxon>BOP clade</taxon>
        <taxon>Oryzoideae</taxon>
        <taxon>Oryzeae</taxon>
        <taxon>Oryzinae</taxon>
        <taxon>Oryza</taxon>
    </lineage>
</organism>
<dbReference type="Pfam" id="PF23559">
    <property type="entry name" value="WHD_DRP"/>
    <property type="match status" value="1"/>
</dbReference>
<dbReference type="HOGENOM" id="CLU_010051_1_1_1"/>
<keyword evidence="1" id="KW-0677">Repeat</keyword>
<dbReference type="Pfam" id="PF23598">
    <property type="entry name" value="LRR_14"/>
    <property type="match status" value="1"/>
</dbReference>
<dbReference type="InterPro" id="IPR007658">
    <property type="entry name" value="DUF594"/>
</dbReference>
<dbReference type="InterPro" id="IPR032675">
    <property type="entry name" value="LRR_dom_sf"/>
</dbReference>
<dbReference type="InterPro" id="IPR058922">
    <property type="entry name" value="WHD_DRP"/>
</dbReference>
<reference evidence="5" key="1">
    <citation type="submission" date="2015-04" db="UniProtKB">
        <authorList>
            <consortium name="EnsemblPlants"/>
        </authorList>
    </citation>
    <scope>IDENTIFICATION</scope>
    <source>
        <strain evidence="5">SL10</strain>
    </source>
</reference>
<feature type="domain" description="Disease resistance protein winged helix" evidence="3">
    <location>
        <begin position="140"/>
        <end position="202"/>
    </location>
</feature>
<evidence type="ECO:0000259" key="4">
    <source>
        <dbReference type="Pfam" id="PF23598"/>
    </source>
</evidence>
<dbReference type="PANTHER" id="PTHR47186">
    <property type="entry name" value="LEUCINE-RICH REPEAT-CONTAINING PROTEIN 57"/>
    <property type="match status" value="1"/>
</dbReference>
<dbReference type="Gene3D" id="1.10.10.10">
    <property type="entry name" value="Winged helix-like DNA-binding domain superfamily/Winged helix DNA-binding domain"/>
    <property type="match status" value="1"/>
</dbReference>
<proteinExistence type="predicted"/>
<evidence type="ECO:0000259" key="3">
    <source>
        <dbReference type="Pfam" id="PF23559"/>
    </source>
</evidence>
<dbReference type="GO" id="GO:0006952">
    <property type="term" value="P:defense response"/>
    <property type="evidence" value="ECO:0007669"/>
    <property type="project" value="UniProtKB-KW"/>
</dbReference>
<sequence length="670" mass="75006">MSTWSGAASMPLRSAAGVFSAADNRLKEIDTLVGEIQMDFRSLHTPNCVFNGEEIEDDDDVVDPEYLEIMTLAGQIRSGVRELQTALDRKRIYDSSYGDEDRSMEETQGQACWFPSASQLELVIHSLDAQLRHCLLCLAMFPADELIKKKMLIHYWIGEGIVQSVTAGKDCFTDLLSRGLIQPACQRQHCSKVHYCKIPPIVSNFLVKTAHRMGFYQFDGEGKPMEDFDSERSRRACLWERQIDGRGDDVNELYGPSSCKDLLTLYNFNRQYINMDKTWLSKQAEMSTLQLGQWKPSWRHHIEIVSPETLEAATMCESLKYLSIRGISLIEYIPDSIGNLQNLMVMDLRACHNLEKLSDSIGSLRKLQFLDVSECYLLDEMPEGIGSLEELQVLKGFLVGGATSKSNPCRLADLASLPKLRKLSISTGRRALVVQEDELNKLQGCTALESLTITWGAAAAAQGPTRQLISGVEGSIKGTSMGSELLLPPRLEKLDLRRTPMENLMHLLHPGNAENLKRLYIRGGKLKSFGDVEGWNVETLRVRFLKVLECDWERLRASFGKLHFLEMRECPNLTSWECDGEGVWREDDDNGTTHSSCSSLNGGSGGGWSGCGVLMLCYAAGKCRGNFHAKQLSQRGELLTVVWLLVAHFGMGNQYRVEAGHARAKLITEN</sequence>
<dbReference type="EnsemblPlants" id="ONIVA01G50160.1">
    <property type="protein sequence ID" value="ONIVA01G50160.1"/>
    <property type="gene ID" value="ONIVA01G50160"/>
</dbReference>
<dbReference type="InterPro" id="IPR036388">
    <property type="entry name" value="WH-like_DNA-bd_sf"/>
</dbReference>
<protein>
    <recommendedName>
        <fullName evidence="7">Rx N-terminal domain-containing protein</fullName>
    </recommendedName>
</protein>
<evidence type="ECO:0000313" key="5">
    <source>
        <dbReference type="EnsemblPlants" id="ONIVA01G50160.1"/>
    </source>
</evidence>
<accession>A0A0E0FYW1</accession>